<name>A0A8X6HD98_TRICU</name>
<evidence type="ECO:0000313" key="1">
    <source>
        <dbReference type="EMBL" id="GFR21238.1"/>
    </source>
</evidence>
<dbReference type="Proteomes" id="UP000887116">
    <property type="component" value="Unassembled WGS sequence"/>
</dbReference>
<dbReference type="AlphaFoldDB" id="A0A8X6HD98"/>
<organism evidence="1 2">
    <name type="scientific">Trichonephila clavata</name>
    <name type="common">Joro spider</name>
    <name type="synonym">Nephila clavata</name>
    <dbReference type="NCBI Taxonomy" id="2740835"/>
    <lineage>
        <taxon>Eukaryota</taxon>
        <taxon>Metazoa</taxon>
        <taxon>Ecdysozoa</taxon>
        <taxon>Arthropoda</taxon>
        <taxon>Chelicerata</taxon>
        <taxon>Arachnida</taxon>
        <taxon>Araneae</taxon>
        <taxon>Araneomorphae</taxon>
        <taxon>Entelegynae</taxon>
        <taxon>Araneoidea</taxon>
        <taxon>Nephilidae</taxon>
        <taxon>Trichonephila</taxon>
    </lineage>
</organism>
<accession>A0A8X6HD98</accession>
<protein>
    <submittedName>
        <fullName evidence="1">Uncharacterized protein</fullName>
    </submittedName>
</protein>
<evidence type="ECO:0000313" key="2">
    <source>
        <dbReference type="Proteomes" id="UP000887116"/>
    </source>
</evidence>
<reference evidence="1" key="1">
    <citation type="submission" date="2020-07" db="EMBL/GenBank/DDBJ databases">
        <title>Multicomponent nature underlies the extraordinary mechanical properties of spider dragline silk.</title>
        <authorList>
            <person name="Kono N."/>
            <person name="Nakamura H."/>
            <person name="Mori M."/>
            <person name="Yoshida Y."/>
            <person name="Ohtoshi R."/>
            <person name="Malay A.D."/>
            <person name="Moran D.A.P."/>
            <person name="Tomita M."/>
            <person name="Numata K."/>
            <person name="Arakawa K."/>
        </authorList>
    </citation>
    <scope>NUCLEOTIDE SEQUENCE</scope>
</reference>
<dbReference type="EMBL" id="BMAO01008144">
    <property type="protein sequence ID" value="GFR21238.1"/>
    <property type="molecule type" value="Genomic_DNA"/>
</dbReference>
<dbReference type="OrthoDB" id="6423448at2759"/>
<gene>
    <name evidence="1" type="primary">AVEN_35985_1</name>
    <name evidence="1" type="ORF">TNCT_39431</name>
</gene>
<comment type="caution">
    <text evidence="1">The sequence shown here is derived from an EMBL/GenBank/DDBJ whole genome shotgun (WGS) entry which is preliminary data.</text>
</comment>
<proteinExistence type="predicted"/>
<sequence length="141" mass="16690">MYLRIENNIRGGICYVRKRYSCSYNRFVTESFDEKREESYVRVVNVNNLHGYTMTQFLLIGNFKYLSKSEIKDLNVLELSAKDNVEYFLDVDLLYPSKLYDSHDFPLAPEHTEITDMFSPYQIKLLKNQGLKLSNQNHKLT</sequence>
<keyword evidence="2" id="KW-1185">Reference proteome</keyword>